<reference evidence="15 16" key="1">
    <citation type="journal article" date="2016" name="Genome Announc.">
        <title>First Complete Genome Sequence of a Subdivision 6 Acidobacterium Strain.</title>
        <authorList>
            <person name="Huang S."/>
            <person name="Vieira S."/>
            <person name="Bunk B."/>
            <person name="Riedel T."/>
            <person name="Sproer C."/>
            <person name="Overmann J."/>
        </authorList>
    </citation>
    <scope>NUCLEOTIDE SEQUENCE [LARGE SCALE GENOMIC DNA]</scope>
    <source>
        <strain evidence="16">DSM 100886 HEG_-6_39</strain>
    </source>
</reference>
<dbReference type="Pfam" id="PF08245">
    <property type="entry name" value="Mur_ligase_M"/>
    <property type="match status" value="1"/>
</dbReference>
<dbReference type="GO" id="GO:0008766">
    <property type="term" value="F:UDP-N-acetylmuramoylalanyl-D-glutamyl-2,6-diaminopimelate-D-alanyl-D-alanine ligase activity"/>
    <property type="evidence" value="ECO:0007669"/>
    <property type="project" value="RHEA"/>
</dbReference>
<comment type="pathway">
    <text evidence="10 11">Cell wall biogenesis; peptidoglycan biosynthesis.</text>
</comment>
<dbReference type="InterPro" id="IPR035911">
    <property type="entry name" value="MurE/MurF_N"/>
</dbReference>
<dbReference type="HAMAP" id="MF_02019">
    <property type="entry name" value="MurF"/>
    <property type="match status" value="1"/>
</dbReference>
<feature type="domain" description="Mur ligase C-terminal" evidence="13">
    <location>
        <begin position="323"/>
        <end position="447"/>
    </location>
</feature>
<dbReference type="Gene3D" id="3.90.190.20">
    <property type="entry name" value="Mur ligase, C-terminal domain"/>
    <property type="match status" value="1"/>
</dbReference>
<dbReference type="PANTHER" id="PTHR43024">
    <property type="entry name" value="UDP-N-ACETYLMURAMOYL-TRIPEPTIDE--D-ALANYL-D-ALANINE LIGASE"/>
    <property type="match status" value="1"/>
</dbReference>
<keyword evidence="16" id="KW-1185">Reference proteome</keyword>
<dbReference type="PANTHER" id="PTHR43024:SF1">
    <property type="entry name" value="UDP-N-ACETYLMURAMOYL-TRIPEPTIDE--D-ALANYL-D-ALANINE LIGASE"/>
    <property type="match status" value="1"/>
</dbReference>
<dbReference type="InterPro" id="IPR036615">
    <property type="entry name" value="Mur_ligase_C_dom_sf"/>
</dbReference>
<reference evidence="16" key="2">
    <citation type="submission" date="2016-04" db="EMBL/GenBank/DDBJ databases">
        <title>First Complete Genome Sequence of a Subdivision 6 Acidobacterium.</title>
        <authorList>
            <person name="Huang S."/>
            <person name="Vieira S."/>
            <person name="Bunk B."/>
            <person name="Riedel T."/>
            <person name="Sproeer C."/>
            <person name="Overmann J."/>
        </authorList>
    </citation>
    <scope>NUCLEOTIDE SEQUENCE [LARGE SCALE GENOMIC DNA]</scope>
    <source>
        <strain evidence="16">DSM 100886 HEG_-6_39</strain>
    </source>
</reference>
<dbReference type="SUPFAM" id="SSF53623">
    <property type="entry name" value="MurD-like peptide ligases, catalytic domain"/>
    <property type="match status" value="1"/>
</dbReference>
<dbReference type="InterPro" id="IPR036565">
    <property type="entry name" value="Mur-like_cat_sf"/>
</dbReference>
<evidence type="ECO:0000256" key="8">
    <source>
        <dbReference type="ARBA" id="ARBA00023306"/>
    </source>
</evidence>
<evidence type="ECO:0000256" key="3">
    <source>
        <dbReference type="ARBA" id="ARBA00022618"/>
    </source>
</evidence>
<keyword evidence="4 10" id="KW-0547">Nucleotide-binding</keyword>
<accession>A0A143PX31</accession>
<sequence length="463" mass="47166">MSGVPFVLTAREMADAFGGVLGYGAEERPLPTLSIDTRTLAPGDLYVALRGPRFDGHAFVAQAIARGAAGVVVSDPAAVTATDLPVIVVEDTLRGLQEAARVIRRRAGSTVVAITGSAGKTTTKEITATLLGRRFTTFRNRGNLNNHIGLPLSLFELHTAPQFAVMELGMSGVGEISRLVSIAEPQVRVWTNVGEAHLGSFESVDDIALAKQEILEGAGSSDLFVANAGDPRVISRAAGFAGEVVTFGVGVPADVTVGAVESRGLDGTAATLSLRGDVHAIETRLLGGANLANIAAASAVALVAGIPANEIVAGVAGLVPASHRGEVVRAPGGWVVIDDAYNSSPSALTRALQTLATVPGRHVAMLGEMLELGDFSARYHAECGKAAAELGVSVIVSVGGSAARALADAASEAGSAVVHHVADSTAAAALARNLVREGDAVLVKGSRGIRMEAVVQALTEGGH</sequence>
<comment type="similarity">
    <text evidence="10">Belongs to the MurCDEF family. MurF subfamily.</text>
</comment>
<dbReference type="Gene3D" id="3.40.1390.10">
    <property type="entry name" value="MurE/MurF, N-terminal domain"/>
    <property type="match status" value="1"/>
</dbReference>
<gene>
    <name evidence="10 15" type="primary">murF</name>
    <name evidence="15" type="ORF">LuPra_05911</name>
</gene>
<evidence type="ECO:0000256" key="1">
    <source>
        <dbReference type="ARBA" id="ARBA00022490"/>
    </source>
</evidence>
<feature type="domain" description="Mur ligase central" evidence="14">
    <location>
        <begin position="114"/>
        <end position="301"/>
    </location>
</feature>
<evidence type="ECO:0000256" key="2">
    <source>
        <dbReference type="ARBA" id="ARBA00022598"/>
    </source>
</evidence>
<dbReference type="Pfam" id="PF02875">
    <property type="entry name" value="Mur_ligase_C"/>
    <property type="match status" value="1"/>
</dbReference>
<dbReference type="KEGG" id="abac:LuPra_05911"/>
<comment type="subcellular location">
    <subcellularLocation>
        <location evidence="10 11">Cytoplasm</location>
    </subcellularLocation>
</comment>
<evidence type="ECO:0000256" key="11">
    <source>
        <dbReference type="RuleBase" id="RU004136"/>
    </source>
</evidence>
<dbReference type="UniPathway" id="UPA00219"/>
<dbReference type="OrthoDB" id="9801978at2"/>
<evidence type="ECO:0000256" key="7">
    <source>
        <dbReference type="ARBA" id="ARBA00022984"/>
    </source>
</evidence>
<evidence type="ECO:0000256" key="10">
    <source>
        <dbReference type="HAMAP-Rule" id="MF_02019"/>
    </source>
</evidence>
<name>A0A143PX31_LUTPR</name>
<dbReference type="GO" id="GO:0005737">
    <property type="term" value="C:cytoplasm"/>
    <property type="evidence" value="ECO:0007669"/>
    <property type="project" value="UniProtKB-SubCell"/>
</dbReference>
<keyword evidence="3 10" id="KW-0132">Cell division</keyword>
<dbReference type="EC" id="6.3.2.10" evidence="10 11"/>
<dbReference type="InterPro" id="IPR004101">
    <property type="entry name" value="Mur_ligase_C"/>
</dbReference>
<keyword evidence="6 10" id="KW-0133">Cell shape</keyword>
<dbReference type="GO" id="GO:0047480">
    <property type="term" value="F:UDP-N-acetylmuramoyl-tripeptide-D-alanyl-D-alanine ligase activity"/>
    <property type="evidence" value="ECO:0007669"/>
    <property type="project" value="UniProtKB-UniRule"/>
</dbReference>
<keyword evidence="1 10" id="KW-0963">Cytoplasm</keyword>
<comment type="function">
    <text evidence="10 11">Involved in cell wall formation. Catalyzes the final step in the synthesis of UDP-N-acetylmuramoyl-pentapeptide, the precursor of murein.</text>
</comment>
<feature type="domain" description="Mur ligase N-terminal catalytic" evidence="12">
    <location>
        <begin position="33"/>
        <end position="101"/>
    </location>
</feature>
<dbReference type="InterPro" id="IPR051046">
    <property type="entry name" value="MurCDEF_CellWall_CoF430Synth"/>
</dbReference>
<dbReference type="Pfam" id="PF01225">
    <property type="entry name" value="Mur_ligase"/>
    <property type="match status" value="1"/>
</dbReference>
<evidence type="ECO:0000256" key="6">
    <source>
        <dbReference type="ARBA" id="ARBA00022960"/>
    </source>
</evidence>
<evidence type="ECO:0000313" key="15">
    <source>
        <dbReference type="EMBL" id="AMY12630.1"/>
    </source>
</evidence>
<dbReference type="SUPFAM" id="SSF53244">
    <property type="entry name" value="MurD-like peptide ligases, peptide-binding domain"/>
    <property type="match status" value="1"/>
</dbReference>
<evidence type="ECO:0000259" key="14">
    <source>
        <dbReference type="Pfam" id="PF08245"/>
    </source>
</evidence>
<evidence type="ECO:0000256" key="4">
    <source>
        <dbReference type="ARBA" id="ARBA00022741"/>
    </source>
</evidence>
<dbReference type="GO" id="GO:0071555">
    <property type="term" value="P:cell wall organization"/>
    <property type="evidence" value="ECO:0007669"/>
    <property type="project" value="UniProtKB-KW"/>
</dbReference>
<evidence type="ECO:0000256" key="5">
    <source>
        <dbReference type="ARBA" id="ARBA00022840"/>
    </source>
</evidence>
<organism evidence="15 16">
    <name type="scientific">Luteitalea pratensis</name>
    <dbReference type="NCBI Taxonomy" id="1855912"/>
    <lineage>
        <taxon>Bacteria</taxon>
        <taxon>Pseudomonadati</taxon>
        <taxon>Acidobacteriota</taxon>
        <taxon>Vicinamibacteria</taxon>
        <taxon>Vicinamibacterales</taxon>
        <taxon>Vicinamibacteraceae</taxon>
        <taxon>Luteitalea</taxon>
    </lineage>
</organism>
<proteinExistence type="inferred from homology"/>
<dbReference type="SUPFAM" id="SSF63418">
    <property type="entry name" value="MurE/MurF N-terminal domain"/>
    <property type="match status" value="1"/>
</dbReference>
<keyword evidence="7 10" id="KW-0573">Peptidoglycan synthesis</keyword>
<keyword evidence="9 10" id="KW-0961">Cell wall biogenesis/degradation</keyword>
<dbReference type="RefSeq" id="WP_110174071.1">
    <property type="nucleotide sequence ID" value="NZ_CP015136.1"/>
</dbReference>
<keyword evidence="2 10" id="KW-0436">Ligase</keyword>
<dbReference type="GO" id="GO:0005524">
    <property type="term" value="F:ATP binding"/>
    <property type="evidence" value="ECO:0007669"/>
    <property type="project" value="UniProtKB-UniRule"/>
</dbReference>
<dbReference type="GO" id="GO:0009252">
    <property type="term" value="P:peptidoglycan biosynthetic process"/>
    <property type="evidence" value="ECO:0007669"/>
    <property type="project" value="UniProtKB-UniRule"/>
</dbReference>
<dbReference type="Proteomes" id="UP000076079">
    <property type="component" value="Chromosome"/>
</dbReference>
<evidence type="ECO:0000259" key="13">
    <source>
        <dbReference type="Pfam" id="PF02875"/>
    </source>
</evidence>
<dbReference type="STRING" id="1855912.LuPra_05911"/>
<dbReference type="PATRIC" id="fig|1813736.3.peg.6213"/>
<dbReference type="GO" id="GO:0051301">
    <property type="term" value="P:cell division"/>
    <property type="evidence" value="ECO:0007669"/>
    <property type="project" value="UniProtKB-KW"/>
</dbReference>
<dbReference type="GO" id="GO:0008360">
    <property type="term" value="P:regulation of cell shape"/>
    <property type="evidence" value="ECO:0007669"/>
    <property type="project" value="UniProtKB-KW"/>
</dbReference>
<dbReference type="AlphaFoldDB" id="A0A143PX31"/>
<evidence type="ECO:0000256" key="9">
    <source>
        <dbReference type="ARBA" id="ARBA00023316"/>
    </source>
</evidence>
<feature type="binding site" evidence="10">
    <location>
        <begin position="116"/>
        <end position="122"/>
    </location>
    <ligand>
        <name>ATP</name>
        <dbReference type="ChEBI" id="CHEBI:30616"/>
    </ligand>
</feature>
<dbReference type="InterPro" id="IPR013221">
    <property type="entry name" value="Mur_ligase_cen"/>
</dbReference>
<dbReference type="InterPro" id="IPR000713">
    <property type="entry name" value="Mur_ligase_N"/>
</dbReference>
<dbReference type="InterPro" id="IPR005863">
    <property type="entry name" value="UDP-N-AcMur_synth"/>
</dbReference>
<comment type="catalytic activity">
    <reaction evidence="10 11">
        <text>D-alanyl-D-alanine + UDP-N-acetyl-alpha-D-muramoyl-L-alanyl-gamma-D-glutamyl-meso-2,6-diaminopimelate + ATP = UDP-N-acetyl-alpha-D-muramoyl-L-alanyl-gamma-D-glutamyl-meso-2,6-diaminopimeloyl-D-alanyl-D-alanine + ADP + phosphate + H(+)</text>
        <dbReference type="Rhea" id="RHEA:28374"/>
        <dbReference type="ChEBI" id="CHEBI:15378"/>
        <dbReference type="ChEBI" id="CHEBI:30616"/>
        <dbReference type="ChEBI" id="CHEBI:43474"/>
        <dbReference type="ChEBI" id="CHEBI:57822"/>
        <dbReference type="ChEBI" id="CHEBI:61386"/>
        <dbReference type="ChEBI" id="CHEBI:83905"/>
        <dbReference type="ChEBI" id="CHEBI:456216"/>
        <dbReference type="EC" id="6.3.2.10"/>
    </reaction>
</comment>
<dbReference type="EMBL" id="CP015136">
    <property type="protein sequence ID" value="AMY12630.1"/>
    <property type="molecule type" value="Genomic_DNA"/>
</dbReference>
<evidence type="ECO:0000259" key="12">
    <source>
        <dbReference type="Pfam" id="PF01225"/>
    </source>
</evidence>
<dbReference type="Gene3D" id="3.40.1190.10">
    <property type="entry name" value="Mur-like, catalytic domain"/>
    <property type="match status" value="1"/>
</dbReference>
<dbReference type="NCBIfam" id="TIGR01143">
    <property type="entry name" value="murF"/>
    <property type="match status" value="1"/>
</dbReference>
<keyword evidence="8 10" id="KW-0131">Cell cycle</keyword>
<protein>
    <recommendedName>
        <fullName evidence="10 11">UDP-N-acetylmuramoyl-tripeptide--D-alanyl-D-alanine ligase</fullName>
        <ecNumber evidence="10 11">6.3.2.10</ecNumber>
    </recommendedName>
    <alternativeName>
        <fullName evidence="10">D-alanyl-D-alanine-adding enzyme</fullName>
    </alternativeName>
</protein>
<evidence type="ECO:0000313" key="16">
    <source>
        <dbReference type="Proteomes" id="UP000076079"/>
    </source>
</evidence>
<keyword evidence="5 10" id="KW-0067">ATP-binding</keyword>